<comment type="caution">
    <text evidence="1">The sequence shown here is derived from an EMBL/GenBank/DDBJ whole genome shotgun (WGS) entry which is preliminary data.</text>
</comment>
<keyword evidence="2" id="KW-1185">Reference proteome</keyword>
<evidence type="ECO:0000313" key="2">
    <source>
        <dbReference type="Proteomes" id="UP000789920"/>
    </source>
</evidence>
<name>A0ACA9SBA6_9GLOM</name>
<organism evidence="1 2">
    <name type="scientific">Racocetra persica</name>
    <dbReference type="NCBI Taxonomy" id="160502"/>
    <lineage>
        <taxon>Eukaryota</taxon>
        <taxon>Fungi</taxon>
        <taxon>Fungi incertae sedis</taxon>
        <taxon>Mucoromycota</taxon>
        <taxon>Glomeromycotina</taxon>
        <taxon>Glomeromycetes</taxon>
        <taxon>Diversisporales</taxon>
        <taxon>Gigasporaceae</taxon>
        <taxon>Racocetra</taxon>
    </lineage>
</organism>
<gene>
    <name evidence="1" type="ORF">RPERSI_LOCUS28666</name>
</gene>
<evidence type="ECO:0000313" key="1">
    <source>
        <dbReference type="EMBL" id="CAG8832993.1"/>
    </source>
</evidence>
<feature type="non-terminal residue" evidence="1">
    <location>
        <position position="57"/>
    </location>
</feature>
<dbReference type="EMBL" id="CAJVQC010105274">
    <property type="protein sequence ID" value="CAG8832993.1"/>
    <property type="molecule type" value="Genomic_DNA"/>
</dbReference>
<reference evidence="1" key="1">
    <citation type="submission" date="2021-06" db="EMBL/GenBank/DDBJ databases">
        <authorList>
            <person name="Kallberg Y."/>
            <person name="Tangrot J."/>
            <person name="Rosling A."/>
        </authorList>
    </citation>
    <scope>NUCLEOTIDE SEQUENCE</scope>
    <source>
        <strain evidence="1">MA461A</strain>
    </source>
</reference>
<sequence>DQEFRITVKVNNKESSSFTLFTSNKNLAEIRNLLMKRNDKFRMGTNRYFSDKFDRIL</sequence>
<accession>A0ACA9SBA6</accession>
<proteinExistence type="predicted"/>
<protein>
    <submittedName>
        <fullName evidence="1">6791_t:CDS:1</fullName>
    </submittedName>
</protein>
<dbReference type="Proteomes" id="UP000789920">
    <property type="component" value="Unassembled WGS sequence"/>
</dbReference>
<feature type="non-terminal residue" evidence="1">
    <location>
        <position position="1"/>
    </location>
</feature>